<comment type="caution">
    <text evidence="2">The sequence shown here is derived from an EMBL/GenBank/DDBJ whole genome shotgun (WGS) entry which is preliminary data.</text>
</comment>
<reference evidence="2" key="1">
    <citation type="submission" date="2020-08" db="EMBL/GenBank/DDBJ databases">
        <title>Multicomponent nature underlies the extraordinary mechanical properties of spider dragline silk.</title>
        <authorList>
            <person name="Kono N."/>
            <person name="Nakamura H."/>
            <person name="Mori M."/>
            <person name="Yoshida Y."/>
            <person name="Ohtoshi R."/>
            <person name="Malay A.D."/>
            <person name="Moran D.A.P."/>
            <person name="Tomita M."/>
            <person name="Numata K."/>
            <person name="Arakawa K."/>
        </authorList>
    </citation>
    <scope>NUCLEOTIDE SEQUENCE</scope>
</reference>
<organism evidence="2 3">
    <name type="scientific">Nephila pilipes</name>
    <name type="common">Giant wood spider</name>
    <name type="synonym">Nephila maculata</name>
    <dbReference type="NCBI Taxonomy" id="299642"/>
    <lineage>
        <taxon>Eukaryota</taxon>
        <taxon>Metazoa</taxon>
        <taxon>Ecdysozoa</taxon>
        <taxon>Arthropoda</taxon>
        <taxon>Chelicerata</taxon>
        <taxon>Arachnida</taxon>
        <taxon>Araneae</taxon>
        <taxon>Araneomorphae</taxon>
        <taxon>Entelegynae</taxon>
        <taxon>Araneoidea</taxon>
        <taxon>Nephilidae</taxon>
        <taxon>Nephila</taxon>
    </lineage>
</organism>
<feature type="compositionally biased region" description="Polar residues" evidence="1">
    <location>
        <begin position="23"/>
        <end position="33"/>
    </location>
</feature>
<dbReference type="EMBL" id="BMAW01042549">
    <property type="protein sequence ID" value="GFS34791.1"/>
    <property type="molecule type" value="Genomic_DNA"/>
</dbReference>
<dbReference type="Proteomes" id="UP000887013">
    <property type="component" value="Unassembled WGS sequence"/>
</dbReference>
<accession>A0A8X6MAE4</accession>
<evidence type="ECO:0000256" key="1">
    <source>
        <dbReference type="SAM" id="MobiDB-lite"/>
    </source>
</evidence>
<gene>
    <name evidence="2" type="ORF">NPIL_84151</name>
</gene>
<feature type="region of interest" description="Disordered" evidence="1">
    <location>
        <begin position="1"/>
        <end position="39"/>
    </location>
</feature>
<evidence type="ECO:0000313" key="3">
    <source>
        <dbReference type="Proteomes" id="UP000887013"/>
    </source>
</evidence>
<feature type="region of interest" description="Disordered" evidence="1">
    <location>
        <begin position="52"/>
        <end position="80"/>
    </location>
</feature>
<sequence length="116" mass="13172">RPIRSSSSRQKIRVSEEERFRFPSSTKNEQSELLSAERETSGLENFRGIFRAEGGRKSLPTSSRKSKGKEPVNMGNIERKGKLGEMNRFIPLDSNCKFGIDTAVEKQGVSRETYFP</sequence>
<proteinExistence type="predicted"/>
<protein>
    <submittedName>
        <fullName evidence="2">Uncharacterized protein</fullName>
    </submittedName>
</protein>
<evidence type="ECO:0000313" key="2">
    <source>
        <dbReference type="EMBL" id="GFS34791.1"/>
    </source>
</evidence>
<feature type="non-terminal residue" evidence="2">
    <location>
        <position position="1"/>
    </location>
</feature>
<keyword evidence="3" id="KW-1185">Reference proteome</keyword>
<dbReference type="AlphaFoldDB" id="A0A8X6MAE4"/>
<name>A0A8X6MAE4_NEPPI</name>